<gene>
    <name evidence="4" type="ORF">AT727_15770</name>
    <name evidence="3" type="ORF">DPCES_2152</name>
</gene>
<dbReference type="PATRIC" id="fig|49338.4.peg.2319"/>
<feature type="domain" description="DUF4428" evidence="2">
    <location>
        <begin position="9"/>
        <end position="56"/>
    </location>
</feature>
<proteinExistence type="predicted"/>
<dbReference type="InterPro" id="IPR027872">
    <property type="entry name" value="DUF4428"/>
</dbReference>
<dbReference type="Pfam" id="PF14471">
    <property type="entry name" value="DUF4428"/>
    <property type="match status" value="1"/>
</dbReference>
<dbReference type="Pfam" id="PF09851">
    <property type="entry name" value="SHOCT"/>
    <property type="match status" value="1"/>
</dbReference>
<dbReference type="AlphaFoldDB" id="A0A098AZI4"/>
<dbReference type="RefSeq" id="WP_011459959.1">
    <property type="nucleotide sequence ID" value="NZ_LK996017.1"/>
</dbReference>
<evidence type="ECO:0000313" key="4">
    <source>
        <dbReference type="EMBL" id="KTE93186.1"/>
    </source>
</evidence>
<sequence length="302" mass="34285">MGLFSKKPPCPICGGKIPLILPSKIEDEYICNTCYNKIDMGADQENHLTMQGLREYLAFYEQNQRLKEQFVISERIDFGLWDTKIIFDHRNKLFCMSKNPDKTVFEGQQLKSFTIKEDSTPLFEGSAAGIRRYASTVTERTMAMAPQIAQSAANRRMARTLDRLDDGKVNNSAPVQYFDIPEPFQAFNVELHFDHPYWTVLQCDMDGPRFDNSHPDVNNYLRSYQQSIEEIEKLVAALRTVAFPGAAEQSVGLGPVGMQAAYTTMAPPTDAIEEIKKYKALMEDGIISQQEFEAKKKQLLGI</sequence>
<protein>
    <submittedName>
        <fullName evidence="3">DUF4428 domain protein</fullName>
    </submittedName>
</protein>
<accession>A0A098AZI4</accession>
<dbReference type="EMBL" id="LK996017">
    <property type="protein sequence ID" value="CDX02039.1"/>
    <property type="molecule type" value="Genomic_DNA"/>
</dbReference>
<evidence type="ECO:0000313" key="3">
    <source>
        <dbReference type="EMBL" id="CDX02039.1"/>
    </source>
</evidence>
<name>A0A098AZI4_DESHA</name>
<dbReference type="OrthoDB" id="306887at2"/>
<evidence type="ECO:0000259" key="2">
    <source>
        <dbReference type="Pfam" id="PF14471"/>
    </source>
</evidence>
<dbReference type="InterPro" id="IPR018649">
    <property type="entry name" value="SHOCT"/>
</dbReference>
<organism evidence="3">
    <name type="scientific">Desulfitobacterium hafniense</name>
    <name type="common">Desulfitobacterium frappieri</name>
    <dbReference type="NCBI Taxonomy" id="49338"/>
    <lineage>
        <taxon>Bacteria</taxon>
        <taxon>Bacillati</taxon>
        <taxon>Bacillota</taxon>
        <taxon>Clostridia</taxon>
        <taxon>Eubacteriales</taxon>
        <taxon>Desulfitobacteriaceae</taxon>
        <taxon>Desulfitobacterium</taxon>
    </lineage>
</organism>
<reference evidence="3" key="1">
    <citation type="submission" date="2014-07" db="EMBL/GenBank/DDBJ databases">
        <authorList>
            <person name="Hornung V.Bastian."/>
        </authorList>
    </citation>
    <scope>NUCLEOTIDE SEQUENCE</scope>
    <source>
        <strain evidence="3">PCE-S</strain>
    </source>
</reference>
<evidence type="ECO:0000313" key="5">
    <source>
        <dbReference type="Proteomes" id="UP000054623"/>
    </source>
</evidence>
<reference evidence="4 5" key="2">
    <citation type="submission" date="2015-12" db="EMBL/GenBank/DDBJ databases">
        <title>Draft Genome Sequence of Desulfitobacterium hafniense Strain DH, a Sulfate-reducing Bacterium Isolated from Paddy Soils.</title>
        <authorList>
            <person name="Bao P."/>
            <person name="Zhang X."/>
            <person name="Li G."/>
        </authorList>
    </citation>
    <scope>NUCLEOTIDE SEQUENCE [LARGE SCALE GENOMIC DNA]</scope>
    <source>
        <strain evidence="4 5">DH</strain>
    </source>
</reference>
<dbReference type="Proteomes" id="UP000054623">
    <property type="component" value="Unassembled WGS sequence"/>
</dbReference>
<feature type="domain" description="SHOCT" evidence="1">
    <location>
        <begin position="273"/>
        <end position="300"/>
    </location>
</feature>
<dbReference type="EMBL" id="LOCK01000008">
    <property type="protein sequence ID" value="KTE93186.1"/>
    <property type="molecule type" value="Genomic_DNA"/>
</dbReference>
<evidence type="ECO:0000259" key="1">
    <source>
        <dbReference type="Pfam" id="PF09851"/>
    </source>
</evidence>